<reference evidence="1" key="1">
    <citation type="submission" date="2018-10" db="EMBL/GenBank/DDBJ databases">
        <title>Population genomic analysis revealed the cold adaptation of white poplar.</title>
        <authorList>
            <person name="Liu Y.-J."/>
        </authorList>
    </citation>
    <scope>NUCLEOTIDE SEQUENCE [LARGE SCALE GENOMIC DNA]</scope>
    <source>
        <strain evidence="1">PAL-ZL1</strain>
    </source>
</reference>
<gene>
    <name evidence="1" type="ORF">D5086_0000182780</name>
</gene>
<dbReference type="PANTHER" id="PTHR33138">
    <property type="entry name" value="OS01G0690200 PROTEIN"/>
    <property type="match status" value="1"/>
</dbReference>
<organism evidence="1">
    <name type="scientific">Populus alba</name>
    <name type="common">White poplar</name>
    <dbReference type="NCBI Taxonomy" id="43335"/>
    <lineage>
        <taxon>Eukaryota</taxon>
        <taxon>Viridiplantae</taxon>
        <taxon>Streptophyta</taxon>
        <taxon>Embryophyta</taxon>
        <taxon>Tracheophyta</taxon>
        <taxon>Spermatophyta</taxon>
        <taxon>Magnoliopsida</taxon>
        <taxon>eudicotyledons</taxon>
        <taxon>Gunneridae</taxon>
        <taxon>Pentapetalae</taxon>
        <taxon>rosids</taxon>
        <taxon>fabids</taxon>
        <taxon>Malpighiales</taxon>
        <taxon>Salicaceae</taxon>
        <taxon>Saliceae</taxon>
        <taxon>Populus</taxon>
    </lineage>
</organism>
<sequence length="198" mass="22130">MTCSLPVVNILCVGIPPRVFHSGEMTDQVPLCGVPELELRCESNITKMNINQVAYRVWDINPERGTLSIAREDNMVGLTCSPRFRNSTFNPKVFEYVESYKNLTFSYGCKDAPPAGRIPFTCKIYEIGHQTGICWEELLKKSIRGKIEGRIGRRVWNCIGSKGACGIDQATCYCPSKVDQLVTLQLEVCTSTSPRISL</sequence>
<proteinExistence type="predicted"/>
<accession>A0A4U5PTF9</accession>
<evidence type="ECO:0000313" key="1">
    <source>
        <dbReference type="EMBL" id="TKS00414.1"/>
    </source>
</evidence>
<dbReference type="AlphaFoldDB" id="A0A4U5PTF9"/>
<dbReference type="EMBL" id="RCHU01000605">
    <property type="protein sequence ID" value="TKS00414.1"/>
    <property type="molecule type" value="Genomic_DNA"/>
</dbReference>
<dbReference type="PANTHER" id="PTHR33138:SF11">
    <property type="entry name" value="KINASE-LIKE PROTEIN"/>
    <property type="match status" value="1"/>
</dbReference>
<comment type="caution">
    <text evidence="1">The sequence shown here is derived from an EMBL/GenBank/DDBJ whole genome shotgun (WGS) entry which is preliminary data.</text>
</comment>
<evidence type="ECO:0008006" key="2">
    <source>
        <dbReference type="Google" id="ProtNLM"/>
    </source>
</evidence>
<name>A0A4U5PTF9_POPAL</name>
<protein>
    <recommendedName>
        <fullName evidence="2">Wall-associated receptor kinase galacturonan-binding domain-containing protein</fullName>
    </recommendedName>
</protein>